<sequence length="79" mass="8503">MDGEWPSAARADRWLKTSQASSQRPGELATGELAANDLASSRPASQHPATCEPATSLHPNFINLISATYLINKDKPNID</sequence>
<dbReference type="AlphaFoldDB" id="A0AAW2R0P7"/>
<organism evidence="2">
    <name type="scientific">Sesamum radiatum</name>
    <name type="common">Black benniseed</name>
    <dbReference type="NCBI Taxonomy" id="300843"/>
    <lineage>
        <taxon>Eukaryota</taxon>
        <taxon>Viridiplantae</taxon>
        <taxon>Streptophyta</taxon>
        <taxon>Embryophyta</taxon>
        <taxon>Tracheophyta</taxon>
        <taxon>Spermatophyta</taxon>
        <taxon>Magnoliopsida</taxon>
        <taxon>eudicotyledons</taxon>
        <taxon>Gunneridae</taxon>
        <taxon>Pentapetalae</taxon>
        <taxon>asterids</taxon>
        <taxon>lamiids</taxon>
        <taxon>Lamiales</taxon>
        <taxon>Pedaliaceae</taxon>
        <taxon>Sesamum</taxon>
    </lineage>
</organism>
<evidence type="ECO:0000313" key="2">
    <source>
        <dbReference type="EMBL" id="KAL0373293.1"/>
    </source>
</evidence>
<name>A0AAW2R0P7_SESRA</name>
<accession>A0AAW2R0P7</accession>
<reference evidence="2" key="1">
    <citation type="submission" date="2020-06" db="EMBL/GenBank/DDBJ databases">
        <authorList>
            <person name="Li T."/>
            <person name="Hu X."/>
            <person name="Zhang T."/>
            <person name="Song X."/>
            <person name="Zhang H."/>
            <person name="Dai N."/>
            <person name="Sheng W."/>
            <person name="Hou X."/>
            <person name="Wei L."/>
        </authorList>
    </citation>
    <scope>NUCLEOTIDE SEQUENCE</scope>
    <source>
        <strain evidence="2">G02</strain>
        <tissue evidence="2">Leaf</tissue>
    </source>
</reference>
<proteinExistence type="predicted"/>
<protein>
    <submittedName>
        <fullName evidence="2">Uncharacterized protein</fullName>
    </submittedName>
</protein>
<gene>
    <name evidence="2" type="ORF">Sradi_3245000</name>
</gene>
<evidence type="ECO:0000256" key="1">
    <source>
        <dbReference type="SAM" id="MobiDB-lite"/>
    </source>
</evidence>
<feature type="region of interest" description="Disordered" evidence="1">
    <location>
        <begin position="1"/>
        <end position="28"/>
    </location>
</feature>
<reference evidence="2" key="2">
    <citation type="journal article" date="2024" name="Plant">
        <title>Genomic evolution and insights into agronomic trait innovations of Sesamum species.</title>
        <authorList>
            <person name="Miao H."/>
            <person name="Wang L."/>
            <person name="Qu L."/>
            <person name="Liu H."/>
            <person name="Sun Y."/>
            <person name="Le M."/>
            <person name="Wang Q."/>
            <person name="Wei S."/>
            <person name="Zheng Y."/>
            <person name="Lin W."/>
            <person name="Duan Y."/>
            <person name="Cao H."/>
            <person name="Xiong S."/>
            <person name="Wang X."/>
            <person name="Wei L."/>
            <person name="Li C."/>
            <person name="Ma Q."/>
            <person name="Ju M."/>
            <person name="Zhao R."/>
            <person name="Li G."/>
            <person name="Mu C."/>
            <person name="Tian Q."/>
            <person name="Mei H."/>
            <person name="Zhang T."/>
            <person name="Gao T."/>
            <person name="Zhang H."/>
        </authorList>
    </citation>
    <scope>NUCLEOTIDE SEQUENCE</scope>
    <source>
        <strain evidence="2">G02</strain>
    </source>
</reference>
<dbReference type="EMBL" id="JACGWJ010000014">
    <property type="protein sequence ID" value="KAL0373293.1"/>
    <property type="molecule type" value="Genomic_DNA"/>
</dbReference>
<comment type="caution">
    <text evidence="2">The sequence shown here is derived from an EMBL/GenBank/DDBJ whole genome shotgun (WGS) entry which is preliminary data.</text>
</comment>